<proteinExistence type="predicted"/>
<accession>A0A084JIA8</accession>
<dbReference type="Proteomes" id="UP000028542">
    <property type="component" value="Unassembled WGS sequence"/>
</dbReference>
<name>A0A084JIA8_9CLOT</name>
<dbReference type="RefSeq" id="WP_035128966.1">
    <property type="nucleotide sequence ID" value="NZ_JPMD01000001.1"/>
</dbReference>
<keyword evidence="3" id="KW-1185">Reference proteome</keyword>
<keyword evidence="1" id="KW-1133">Transmembrane helix</keyword>
<evidence type="ECO:0000313" key="3">
    <source>
        <dbReference type="Proteomes" id="UP000028542"/>
    </source>
</evidence>
<keyword evidence="1" id="KW-0812">Transmembrane</keyword>
<evidence type="ECO:0000256" key="1">
    <source>
        <dbReference type="SAM" id="Phobius"/>
    </source>
</evidence>
<dbReference type="AlphaFoldDB" id="A0A084JIA8"/>
<keyword evidence="1" id="KW-0472">Membrane</keyword>
<dbReference type="eggNOG" id="ENOG50328N4">
    <property type="taxonomic scope" value="Bacteria"/>
</dbReference>
<reference evidence="2 3" key="1">
    <citation type="submission" date="2014-07" db="EMBL/GenBank/DDBJ databases">
        <title>Draft genome of Clostridium sulfidigenes 113A isolated from sediments associated with methane hydrate from Krishna Godavari basin.</title>
        <authorList>
            <person name="Honkalas V.S."/>
            <person name="Dabir A.P."/>
            <person name="Arora P."/>
            <person name="Dhakephalkar P.K."/>
        </authorList>
    </citation>
    <scope>NUCLEOTIDE SEQUENCE [LARGE SCALE GENOMIC DNA]</scope>
    <source>
        <strain evidence="2 3">113A</strain>
    </source>
</reference>
<sequence length="124" mass="13784">MNIILGLGIGVIGVLVLMGHITLEKKLNGIDKKMDKQKDYWKSLEYSIEIKSNRTSKEIQEGNNFLVDSIGTLASNVAAVSYDIKSSKEALENTLEQTKEDINSNTNKQVARVIYLAPTLKITK</sequence>
<protein>
    <submittedName>
        <fullName evidence="2">Uncharacterized protein</fullName>
    </submittedName>
</protein>
<dbReference type="STRING" id="318464.IO99_00485"/>
<evidence type="ECO:0000313" key="2">
    <source>
        <dbReference type="EMBL" id="KEZ88692.1"/>
    </source>
</evidence>
<feature type="transmembrane region" description="Helical" evidence="1">
    <location>
        <begin position="6"/>
        <end position="23"/>
    </location>
</feature>
<organism evidence="2 3">
    <name type="scientific">Clostridium sulfidigenes</name>
    <dbReference type="NCBI Taxonomy" id="318464"/>
    <lineage>
        <taxon>Bacteria</taxon>
        <taxon>Bacillati</taxon>
        <taxon>Bacillota</taxon>
        <taxon>Clostridia</taxon>
        <taxon>Eubacteriales</taxon>
        <taxon>Clostridiaceae</taxon>
        <taxon>Clostridium</taxon>
    </lineage>
</organism>
<comment type="caution">
    <text evidence="2">The sequence shown here is derived from an EMBL/GenBank/DDBJ whole genome shotgun (WGS) entry which is preliminary data.</text>
</comment>
<gene>
    <name evidence="2" type="ORF">IO99_00485</name>
</gene>
<dbReference type="EMBL" id="JPMD01000001">
    <property type="protein sequence ID" value="KEZ88692.1"/>
    <property type="molecule type" value="Genomic_DNA"/>
</dbReference>